<gene>
    <name evidence="1" type="ORF">rCG_37754</name>
</gene>
<reference evidence="1 2" key="1">
    <citation type="submission" date="2005-09" db="EMBL/GenBank/DDBJ databases">
        <authorList>
            <person name="Mural R.J."/>
            <person name="Li P.W."/>
            <person name="Adams M.D."/>
            <person name="Amanatides P.G."/>
            <person name="Baden-Tillson H."/>
            <person name="Barnstead M."/>
            <person name="Chin S.H."/>
            <person name="Dew I."/>
            <person name="Evans C.A."/>
            <person name="Ferriera S."/>
            <person name="Flanigan M."/>
            <person name="Fosler C."/>
            <person name="Glodek A."/>
            <person name="Gu Z."/>
            <person name="Holt R.A."/>
            <person name="Jennings D."/>
            <person name="Kraft C.L."/>
            <person name="Lu F."/>
            <person name="Nguyen T."/>
            <person name="Nusskern D.R."/>
            <person name="Pfannkoch C.M."/>
            <person name="Sitter C."/>
            <person name="Sutton G.G."/>
            <person name="Venter J.C."/>
            <person name="Wang Z."/>
            <person name="Woodage T."/>
            <person name="Zheng X.H."/>
            <person name="Zhong F."/>
        </authorList>
    </citation>
    <scope>NUCLEOTIDE SEQUENCE [LARGE SCALE GENOMIC DNA]</scope>
    <source>
        <strain>BN</strain>
        <strain evidence="2">Sprague-Dawley</strain>
    </source>
</reference>
<name>A6JEY7_RAT</name>
<protein>
    <submittedName>
        <fullName evidence="1">RCG37754</fullName>
    </submittedName>
</protein>
<evidence type="ECO:0000313" key="1">
    <source>
        <dbReference type="EMBL" id="EDM00473.1"/>
    </source>
</evidence>
<dbReference type="Proteomes" id="UP000234681">
    <property type="component" value="Chromosome 3"/>
</dbReference>
<evidence type="ECO:0000313" key="2">
    <source>
        <dbReference type="Proteomes" id="UP000234681"/>
    </source>
</evidence>
<accession>A6JEY7</accession>
<sequence>MAEQRHQARVCSCYLLTNKEHSDIGVTKSIMK</sequence>
<dbReference type="EMBL" id="CH473983">
    <property type="protein sequence ID" value="EDM00473.1"/>
    <property type="molecule type" value="Genomic_DNA"/>
</dbReference>
<proteinExistence type="predicted"/>
<organism evidence="1 2">
    <name type="scientific">Rattus norvegicus</name>
    <name type="common">Rat</name>
    <dbReference type="NCBI Taxonomy" id="10116"/>
    <lineage>
        <taxon>Eukaryota</taxon>
        <taxon>Metazoa</taxon>
        <taxon>Chordata</taxon>
        <taxon>Craniata</taxon>
        <taxon>Vertebrata</taxon>
        <taxon>Euteleostomi</taxon>
        <taxon>Mammalia</taxon>
        <taxon>Eutheria</taxon>
        <taxon>Euarchontoglires</taxon>
        <taxon>Glires</taxon>
        <taxon>Rodentia</taxon>
        <taxon>Myomorpha</taxon>
        <taxon>Muroidea</taxon>
        <taxon>Muridae</taxon>
        <taxon>Murinae</taxon>
        <taxon>Rattus</taxon>
    </lineage>
</organism>
<dbReference type="AlphaFoldDB" id="A6JEY7"/>